<dbReference type="PANTHER" id="PTHR33376">
    <property type="match status" value="1"/>
</dbReference>
<dbReference type="GO" id="GO:0055085">
    <property type="term" value="P:transmembrane transport"/>
    <property type="evidence" value="ECO:0007669"/>
    <property type="project" value="InterPro"/>
</dbReference>
<sequence>MARHTLTKVAGITLAALAAAPLAAEEVRLNAIGIVSTHQHHTALEREFYDTLGERTGLGVTVNFNPLDVVGVDMQDTLRMVRTGSFDVVETTIGAASRDDPFLEGLDLIGVSPDIETLGEVVDAYREVFAERAAGRFNARVMTLFPFGPQVFYCSGELDGLADLAGKRVRTFTPSMSALLEYLDATPVTLQFAEVYPALQRGVAECGITSPTSGNTGNWPEVTDSLYTLGVSWSVQAHMMNLDTWNALSPEAQEALDAAYADLEEQYWEMARTLTQDAVNCSTGSNECESYNRFDMALVEPSEEDVALLNEAVSEVILPTWAETCDANYAECSSLWNATVGEVRGLSIE</sequence>
<dbReference type="OrthoDB" id="9177965at2"/>
<dbReference type="RefSeq" id="WP_102651592.1">
    <property type="nucleotide sequence ID" value="NZ_PNRF01000003.1"/>
</dbReference>
<dbReference type="AlphaFoldDB" id="A0A2N7UBJ2"/>
<organism evidence="3 4">
    <name type="scientific">Billgrantia endophytica</name>
    <dbReference type="NCBI Taxonomy" id="2033802"/>
    <lineage>
        <taxon>Bacteria</taxon>
        <taxon>Pseudomonadati</taxon>
        <taxon>Pseudomonadota</taxon>
        <taxon>Gammaproteobacteria</taxon>
        <taxon>Oceanospirillales</taxon>
        <taxon>Halomonadaceae</taxon>
        <taxon>Billgrantia</taxon>
    </lineage>
</organism>
<dbReference type="Gene3D" id="3.40.190.170">
    <property type="entry name" value="Bacterial extracellular solute-binding protein, family 7"/>
    <property type="match status" value="1"/>
</dbReference>
<keyword evidence="1 2" id="KW-0732">Signal</keyword>
<dbReference type="PANTHER" id="PTHR33376:SF4">
    <property type="entry name" value="SIALIC ACID-BINDING PERIPLASMIC PROTEIN SIAP"/>
    <property type="match status" value="1"/>
</dbReference>
<dbReference type="EMBL" id="PNRF01000003">
    <property type="protein sequence ID" value="PMR77804.1"/>
    <property type="molecule type" value="Genomic_DNA"/>
</dbReference>
<protein>
    <submittedName>
        <fullName evidence="3">ABC transporter substrate-binding protein</fullName>
    </submittedName>
</protein>
<name>A0A2N7UBJ2_9GAMM</name>
<evidence type="ECO:0000256" key="1">
    <source>
        <dbReference type="ARBA" id="ARBA00022729"/>
    </source>
</evidence>
<comment type="caution">
    <text evidence="3">The sequence shown here is derived from an EMBL/GenBank/DDBJ whole genome shotgun (WGS) entry which is preliminary data.</text>
</comment>
<dbReference type="CDD" id="cd13602">
    <property type="entry name" value="PBP2_TRAP_BpDctp6_7"/>
    <property type="match status" value="1"/>
</dbReference>
<reference evidence="3 4" key="1">
    <citation type="submission" date="2018-01" db="EMBL/GenBank/DDBJ databases">
        <title>Halomonas endophytica sp. nov., isolated from storage liquid in the stems of Populus euphratica.</title>
        <authorList>
            <person name="Chen C."/>
        </authorList>
    </citation>
    <scope>NUCLEOTIDE SEQUENCE [LARGE SCALE GENOMIC DNA]</scope>
    <source>
        <strain evidence="3 4">MC28</strain>
    </source>
</reference>
<dbReference type="InterPro" id="IPR038404">
    <property type="entry name" value="TRAP_DctP_sf"/>
</dbReference>
<feature type="chain" id="PRO_5014892433" evidence="2">
    <location>
        <begin position="24"/>
        <end position="349"/>
    </location>
</feature>
<dbReference type="Proteomes" id="UP000235803">
    <property type="component" value="Unassembled WGS sequence"/>
</dbReference>
<proteinExistence type="predicted"/>
<evidence type="ECO:0000313" key="4">
    <source>
        <dbReference type="Proteomes" id="UP000235803"/>
    </source>
</evidence>
<evidence type="ECO:0000256" key="2">
    <source>
        <dbReference type="SAM" id="SignalP"/>
    </source>
</evidence>
<dbReference type="Pfam" id="PF03480">
    <property type="entry name" value="DctP"/>
    <property type="match status" value="1"/>
</dbReference>
<feature type="signal peptide" evidence="2">
    <location>
        <begin position="1"/>
        <end position="23"/>
    </location>
</feature>
<accession>A0A2N7UBJ2</accession>
<dbReference type="InterPro" id="IPR018389">
    <property type="entry name" value="DctP_fam"/>
</dbReference>
<dbReference type="NCBIfam" id="NF037995">
    <property type="entry name" value="TRAP_S1"/>
    <property type="match status" value="1"/>
</dbReference>
<keyword evidence="4" id="KW-1185">Reference proteome</keyword>
<evidence type="ECO:0000313" key="3">
    <source>
        <dbReference type="EMBL" id="PMR77804.1"/>
    </source>
</evidence>
<gene>
    <name evidence="3" type="ORF">C1H69_01165</name>
</gene>